<dbReference type="Proteomes" id="UP000324241">
    <property type="component" value="Unassembled WGS sequence"/>
</dbReference>
<proteinExistence type="inferred from homology"/>
<dbReference type="PANTHER" id="PTHR43353">
    <property type="entry name" value="SUCCINATE-SEMIALDEHYDE DEHYDROGENASE, MITOCHONDRIAL"/>
    <property type="match status" value="1"/>
</dbReference>
<dbReference type="Gene3D" id="3.40.605.10">
    <property type="entry name" value="Aldehyde Dehydrogenase, Chain A, domain 1"/>
    <property type="match status" value="1"/>
</dbReference>
<sequence>MQITPLLINGQDTVPTSADPVDSSTTFQGVTPALALQAISSSAQAFTSWSKSSPSYRRQLLQKIAGLLSERADEFVQCMQQEIHAPAVWAEINVHDSINLLNETAGLISDSMMGSVPVTNGESYAMVLKEPLGVVLSMVPWNAPIILGLRGIVAPLAAGNTVILKGSELSPRTHYLLASLFRDAGFPPGVVNFILHRAEDAEDIFQTMIAHPAVRKCNFTGSTNVGRIIASKAAWALKPVLLELGGKNFALVLDDADIELAAREIIKGAFLNIQNGQICMSTDLVFAVQEIAPSITSRILSHLELITSPYEVISPASKQRLQNLVDDAKAKGASIHQADTPCLHDHQFPATVIEGLTSDMDYFSMESFGPVVGIMQVESEVEANELSQRLAYGLSASIFTASHFKALKLAGNIRSGAIHVNAMTVHDEATLPHGGQGESGWGRFGAKWGLDRTVNAPDIDTHHGENCHQDQIPHPERELFPQMRPASTSEEVHSAQHKGRYGCHLEDDSRNHDVGSWFRVSDNLAGFRCGGSAADGLYNEGDDITGTEYPEVGSRLQIGAFGTKEVDETP</sequence>
<dbReference type="InterPro" id="IPR015590">
    <property type="entry name" value="Aldehyde_DH_dom"/>
</dbReference>
<evidence type="ECO:0000256" key="1">
    <source>
        <dbReference type="ARBA" id="ARBA00023002"/>
    </source>
</evidence>
<dbReference type="GeneID" id="54324918"/>
<dbReference type="SUPFAM" id="SSF53720">
    <property type="entry name" value="ALDH-like"/>
    <property type="match status" value="1"/>
</dbReference>
<dbReference type="Gene3D" id="3.40.309.10">
    <property type="entry name" value="Aldehyde Dehydrogenase, Chain A, domain 2"/>
    <property type="match status" value="1"/>
</dbReference>
<protein>
    <recommendedName>
        <fullName evidence="4">Aldehyde dehydrogenase domain-containing protein</fullName>
    </recommendedName>
</protein>
<dbReference type="PANTHER" id="PTHR43353:SF6">
    <property type="entry name" value="CYTOPLASMIC ALDEHYDE DEHYDROGENASE (EUROFUNG)"/>
    <property type="match status" value="1"/>
</dbReference>
<dbReference type="OrthoDB" id="310895at2759"/>
<dbReference type="PROSITE" id="PS00687">
    <property type="entry name" value="ALDEHYDE_DEHYDR_GLU"/>
    <property type="match status" value="1"/>
</dbReference>
<evidence type="ECO:0000313" key="6">
    <source>
        <dbReference type="Proteomes" id="UP000324241"/>
    </source>
</evidence>
<feature type="domain" description="Aldehyde dehydrogenase" evidence="4">
    <location>
        <begin position="25"/>
        <end position="454"/>
    </location>
</feature>
<evidence type="ECO:0000313" key="5">
    <source>
        <dbReference type="EMBL" id="KAA8649545.1"/>
    </source>
</evidence>
<accession>A0A5M9MR48</accession>
<name>A0A5M9MR48_9EURO</name>
<dbReference type="InterPro" id="IPR016161">
    <property type="entry name" value="Ald_DH/histidinol_DH"/>
</dbReference>
<evidence type="ECO:0000256" key="3">
    <source>
        <dbReference type="RuleBase" id="RU003345"/>
    </source>
</evidence>
<dbReference type="InterPro" id="IPR016162">
    <property type="entry name" value="Ald_DH_N"/>
</dbReference>
<comment type="caution">
    <text evidence="5">The sequence shown here is derived from an EMBL/GenBank/DDBJ whole genome shotgun (WGS) entry which is preliminary data.</text>
</comment>
<dbReference type="Pfam" id="PF00171">
    <property type="entry name" value="Aldedh"/>
    <property type="match status" value="1"/>
</dbReference>
<reference evidence="5 6" key="1">
    <citation type="submission" date="2019-08" db="EMBL/GenBank/DDBJ databases">
        <title>The genome sequence of a newly discovered highly antifungal drug resistant Aspergillus species, Aspergillus tanneri NIH 1004.</title>
        <authorList>
            <person name="Mounaud S."/>
            <person name="Singh I."/>
            <person name="Joardar V."/>
            <person name="Pakala S."/>
            <person name="Pakala S."/>
            <person name="Venepally P."/>
            <person name="Chung J.K."/>
            <person name="Losada L."/>
            <person name="Nierman W.C."/>
        </authorList>
    </citation>
    <scope>NUCLEOTIDE SEQUENCE [LARGE SCALE GENOMIC DNA]</scope>
    <source>
        <strain evidence="5 6">NIH1004</strain>
    </source>
</reference>
<feature type="active site" evidence="2">
    <location>
        <position position="243"/>
    </location>
</feature>
<evidence type="ECO:0000256" key="2">
    <source>
        <dbReference type="PROSITE-ProRule" id="PRU10007"/>
    </source>
</evidence>
<organism evidence="5 6">
    <name type="scientific">Aspergillus tanneri</name>
    <dbReference type="NCBI Taxonomy" id="1220188"/>
    <lineage>
        <taxon>Eukaryota</taxon>
        <taxon>Fungi</taxon>
        <taxon>Dikarya</taxon>
        <taxon>Ascomycota</taxon>
        <taxon>Pezizomycotina</taxon>
        <taxon>Eurotiomycetes</taxon>
        <taxon>Eurotiomycetidae</taxon>
        <taxon>Eurotiales</taxon>
        <taxon>Aspergillaceae</taxon>
        <taxon>Aspergillus</taxon>
        <taxon>Aspergillus subgen. Circumdati</taxon>
    </lineage>
</organism>
<dbReference type="GO" id="GO:0004777">
    <property type="term" value="F:succinate-semialdehyde dehydrogenase (NAD+) activity"/>
    <property type="evidence" value="ECO:0007669"/>
    <property type="project" value="TreeGrafter"/>
</dbReference>
<gene>
    <name evidence="5" type="ORF">ATNIH1004_002216</name>
</gene>
<dbReference type="InterPro" id="IPR016163">
    <property type="entry name" value="Ald_DH_C"/>
</dbReference>
<dbReference type="VEuPathDB" id="FungiDB:EYZ11_006624"/>
<dbReference type="InterPro" id="IPR029510">
    <property type="entry name" value="Ald_DH_CS_GLU"/>
</dbReference>
<dbReference type="AlphaFoldDB" id="A0A5M9MR48"/>
<dbReference type="InterPro" id="IPR050740">
    <property type="entry name" value="Aldehyde_DH_Superfamily"/>
</dbReference>
<dbReference type="GO" id="GO:0009450">
    <property type="term" value="P:gamma-aminobutyric acid catabolic process"/>
    <property type="evidence" value="ECO:0007669"/>
    <property type="project" value="TreeGrafter"/>
</dbReference>
<dbReference type="RefSeq" id="XP_033428906.1">
    <property type="nucleotide sequence ID" value="XM_033566911.1"/>
</dbReference>
<dbReference type="EMBL" id="QUQM01000001">
    <property type="protein sequence ID" value="KAA8649545.1"/>
    <property type="molecule type" value="Genomic_DNA"/>
</dbReference>
<keyword evidence="1 3" id="KW-0560">Oxidoreductase</keyword>
<evidence type="ECO:0000259" key="4">
    <source>
        <dbReference type="Pfam" id="PF00171"/>
    </source>
</evidence>
<dbReference type="VEuPathDB" id="FungiDB:EYZ11_006619"/>
<comment type="similarity">
    <text evidence="3">Belongs to the aldehyde dehydrogenase family.</text>
</comment>